<evidence type="ECO:0000313" key="1">
    <source>
        <dbReference type="EMBL" id="KAL3624052.1"/>
    </source>
</evidence>
<dbReference type="EMBL" id="JAVIJP010000054">
    <property type="protein sequence ID" value="KAL3624052.1"/>
    <property type="molecule type" value="Genomic_DNA"/>
</dbReference>
<sequence>MILLPHPLLSLKALMEGTLPKLNLQAFLSAFGPHLITQNTHFPVVLSESKAQTNQEWPKVNYRSRQIKDNLLKVSSSRRRRANIESDTYVLMEPGKNEEFVTEDELRDRLKGWLENWPSPALPPDLAKFDTTDDIVQYLVKSVCELELDDDVGSVQWYQVRLD</sequence>
<proteinExistence type="predicted"/>
<gene>
    <name evidence="1" type="ORF">CASFOL_032868</name>
</gene>
<evidence type="ECO:0000313" key="2">
    <source>
        <dbReference type="Proteomes" id="UP001632038"/>
    </source>
</evidence>
<dbReference type="InterPro" id="IPR021954">
    <property type="entry name" value="CRR7"/>
</dbReference>
<dbReference type="Gene3D" id="3.90.940.40">
    <property type="entry name" value="Protein CHLORORESPIRATORY REDUCTION 7"/>
    <property type="match status" value="1"/>
</dbReference>
<dbReference type="AlphaFoldDB" id="A0ABD3C3B9"/>
<dbReference type="InterPro" id="IPR038150">
    <property type="entry name" value="CRR7-like_sf"/>
</dbReference>
<reference evidence="2" key="1">
    <citation type="journal article" date="2024" name="IScience">
        <title>Strigolactones Initiate the Formation of Haustorium-like Structures in Castilleja.</title>
        <authorList>
            <person name="Buerger M."/>
            <person name="Peterson D."/>
            <person name="Chory J."/>
        </authorList>
    </citation>
    <scope>NUCLEOTIDE SEQUENCE [LARGE SCALE GENOMIC DNA]</scope>
</reference>
<organism evidence="1 2">
    <name type="scientific">Castilleja foliolosa</name>
    <dbReference type="NCBI Taxonomy" id="1961234"/>
    <lineage>
        <taxon>Eukaryota</taxon>
        <taxon>Viridiplantae</taxon>
        <taxon>Streptophyta</taxon>
        <taxon>Embryophyta</taxon>
        <taxon>Tracheophyta</taxon>
        <taxon>Spermatophyta</taxon>
        <taxon>Magnoliopsida</taxon>
        <taxon>eudicotyledons</taxon>
        <taxon>Gunneridae</taxon>
        <taxon>Pentapetalae</taxon>
        <taxon>asterids</taxon>
        <taxon>lamiids</taxon>
        <taxon>Lamiales</taxon>
        <taxon>Orobanchaceae</taxon>
        <taxon>Pedicularideae</taxon>
        <taxon>Castillejinae</taxon>
        <taxon>Castilleja</taxon>
    </lineage>
</organism>
<dbReference type="Proteomes" id="UP001632038">
    <property type="component" value="Unassembled WGS sequence"/>
</dbReference>
<comment type="caution">
    <text evidence="1">The sequence shown here is derived from an EMBL/GenBank/DDBJ whole genome shotgun (WGS) entry which is preliminary data.</text>
</comment>
<dbReference type="FunFam" id="3.90.940.40:FF:000001">
    <property type="entry name" value="Protein CHLORORESPIRATORY REDUCTION 7 chloroplastic"/>
    <property type="match status" value="1"/>
</dbReference>
<dbReference type="PANTHER" id="PTHR36803">
    <property type="entry name" value="PROTEIN CHLORORESPIRATORY REDUCTION 7, CHLOROPLASTIC"/>
    <property type="match status" value="1"/>
</dbReference>
<dbReference type="PANTHER" id="PTHR36803:SF1">
    <property type="entry name" value="PROTEIN CHLORORESPIRATORY REDUCTION 7, CHLOROPLASTIC"/>
    <property type="match status" value="1"/>
</dbReference>
<keyword evidence="2" id="KW-1185">Reference proteome</keyword>
<protein>
    <recommendedName>
        <fullName evidence="3">Chlororespiratory reduction 7</fullName>
    </recommendedName>
</protein>
<evidence type="ECO:0008006" key="3">
    <source>
        <dbReference type="Google" id="ProtNLM"/>
    </source>
</evidence>
<accession>A0ABD3C3B9</accession>
<dbReference type="Pfam" id="PF12095">
    <property type="entry name" value="CRR7"/>
    <property type="match status" value="1"/>
</dbReference>
<name>A0ABD3C3B9_9LAMI</name>